<reference evidence="1 2" key="1">
    <citation type="submission" date="2018-06" db="EMBL/GenBank/DDBJ databases">
        <authorList>
            <consortium name="Pathogen Informatics"/>
            <person name="Doyle S."/>
        </authorList>
    </citation>
    <scope>NUCLEOTIDE SEQUENCE [LARGE SCALE GENOMIC DNA]</scope>
    <source>
        <strain evidence="1 2">NCTC10821</strain>
    </source>
</reference>
<keyword evidence="2" id="KW-1185">Reference proteome</keyword>
<gene>
    <name evidence="1" type="ORF">NCTC10821_00511</name>
</gene>
<dbReference type="RefSeq" id="WP_115277402.1">
    <property type="nucleotide sequence ID" value="NZ_AP022600.1"/>
</dbReference>
<dbReference type="OrthoDB" id="9863492at2"/>
<dbReference type="Proteomes" id="UP000254978">
    <property type="component" value="Unassembled WGS sequence"/>
</dbReference>
<protein>
    <submittedName>
        <fullName evidence="1">Uncharacterized protein</fullName>
    </submittedName>
</protein>
<accession>A0A378T9B3</accession>
<organism evidence="1 2">
    <name type="scientific">Mycolicibacterium tokaiense</name>
    <dbReference type="NCBI Taxonomy" id="39695"/>
    <lineage>
        <taxon>Bacteria</taxon>
        <taxon>Bacillati</taxon>
        <taxon>Actinomycetota</taxon>
        <taxon>Actinomycetes</taxon>
        <taxon>Mycobacteriales</taxon>
        <taxon>Mycobacteriaceae</taxon>
        <taxon>Mycolicibacterium</taxon>
    </lineage>
</organism>
<sequence>MTEEESAPTEPDWIRWCKVRDLDSIQGQTYMLRESQAPSSPWRNVATRSEKFWQEELPAETEDGPSRVVSFEVMTVAFHGVDAERVLNFDDDVEVGLIRPPWWGPEQEPSPDWPRK</sequence>
<dbReference type="EMBL" id="UGQT01000001">
    <property type="protein sequence ID" value="STZ57014.1"/>
    <property type="molecule type" value="Genomic_DNA"/>
</dbReference>
<evidence type="ECO:0000313" key="2">
    <source>
        <dbReference type="Proteomes" id="UP000254978"/>
    </source>
</evidence>
<dbReference type="AlphaFoldDB" id="A0A378T9B3"/>
<evidence type="ECO:0000313" key="1">
    <source>
        <dbReference type="EMBL" id="STZ57014.1"/>
    </source>
</evidence>
<name>A0A378T9B3_9MYCO</name>
<proteinExistence type="predicted"/>